<protein>
    <submittedName>
        <fullName evidence="1">Uncharacterized protein</fullName>
    </submittedName>
</protein>
<proteinExistence type="predicted"/>
<reference evidence="1" key="1">
    <citation type="submission" date="2017-07" db="EMBL/GenBank/DDBJ databases">
        <authorList>
            <person name="Mikheyev A."/>
            <person name="Grau M."/>
        </authorList>
    </citation>
    <scope>NUCLEOTIDE SEQUENCE</scope>
    <source>
        <tissue evidence="1">Venom_gland</tissue>
    </source>
</reference>
<organism evidence="1">
    <name type="scientific">Micrurus spixii</name>
    <name type="common">Amazon coral snake</name>
    <dbReference type="NCBI Taxonomy" id="129469"/>
    <lineage>
        <taxon>Eukaryota</taxon>
        <taxon>Metazoa</taxon>
        <taxon>Chordata</taxon>
        <taxon>Craniata</taxon>
        <taxon>Vertebrata</taxon>
        <taxon>Euteleostomi</taxon>
        <taxon>Lepidosauria</taxon>
        <taxon>Squamata</taxon>
        <taxon>Bifurcata</taxon>
        <taxon>Unidentata</taxon>
        <taxon>Episquamata</taxon>
        <taxon>Toxicofera</taxon>
        <taxon>Serpentes</taxon>
        <taxon>Colubroidea</taxon>
        <taxon>Elapidae</taxon>
        <taxon>Elapinae</taxon>
        <taxon>Micrurus</taxon>
    </lineage>
</organism>
<name>A0A2D4LLH7_9SAUR</name>
<evidence type="ECO:0000313" key="1">
    <source>
        <dbReference type="EMBL" id="LAB21748.1"/>
    </source>
</evidence>
<sequence length="204" mass="24624">MLLVTIYAPNENQSEYYSKLHEKKLEIGQRNICIVEDYNAVVDIKKTILATQKNKKKRKTLPTSFFDIIQELNLLDRWRRLNPEKKEYTFYSNPHKSWSQLDIIWMNVEIGNELKTIEIMTNVWADNNPLMIIWKRRKKTRRRWTLNSQIVKEKYVTKIKKEMELFFKENTIQQTSLQTLWDTAKAYLGGITIAYMAKRNKERW</sequence>
<reference evidence="1" key="2">
    <citation type="submission" date="2017-11" db="EMBL/GenBank/DDBJ databases">
        <title>Coralsnake Venomics: Analyses of Venom Gland Transcriptomes and Proteomes of Six Brazilian Taxa.</title>
        <authorList>
            <person name="Aird S.D."/>
            <person name="Jorge da Silva N."/>
            <person name="Qiu L."/>
            <person name="Villar-Briones A."/>
            <person name="Aparecida-Saddi V."/>
            <person name="Campos-Telles M.P."/>
            <person name="Grau M."/>
            <person name="Mikheyev A.S."/>
        </authorList>
    </citation>
    <scope>NUCLEOTIDE SEQUENCE</scope>
    <source>
        <tissue evidence="1">Venom_gland</tissue>
    </source>
</reference>
<dbReference type="SUPFAM" id="SSF56219">
    <property type="entry name" value="DNase I-like"/>
    <property type="match status" value="1"/>
</dbReference>
<dbReference type="EMBL" id="IACM01028815">
    <property type="protein sequence ID" value="LAB21748.1"/>
    <property type="molecule type" value="Transcribed_RNA"/>
</dbReference>
<dbReference type="Gene3D" id="3.60.10.10">
    <property type="entry name" value="Endonuclease/exonuclease/phosphatase"/>
    <property type="match status" value="1"/>
</dbReference>
<accession>A0A2D4LLH7</accession>
<dbReference type="InterPro" id="IPR036691">
    <property type="entry name" value="Endo/exonu/phosph_ase_sf"/>
</dbReference>
<dbReference type="AlphaFoldDB" id="A0A2D4LLH7"/>